<dbReference type="PROSITE" id="PS00671">
    <property type="entry name" value="D_2_HYDROXYACID_DH_3"/>
    <property type="match status" value="1"/>
</dbReference>
<protein>
    <submittedName>
        <fullName evidence="7">D-lactate dehydrogenase</fullName>
    </submittedName>
</protein>
<dbReference type="OrthoDB" id="9805416at2"/>
<dbReference type="PROSITE" id="PS00065">
    <property type="entry name" value="D_2_HYDROXYACID_DH_1"/>
    <property type="match status" value="1"/>
</dbReference>
<keyword evidence="3" id="KW-0520">NAD</keyword>
<dbReference type="STRING" id="1172194.WQQ_11010"/>
<gene>
    <name evidence="7" type="ORF">WQQ_11010</name>
</gene>
<dbReference type="InterPro" id="IPR006139">
    <property type="entry name" value="D-isomer_2_OHA_DH_cat_dom"/>
</dbReference>
<dbReference type="PROSITE" id="PS00670">
    <property type="entry name" value="D_2_HYDROXYACID_DH_2"/>
    <property type="match status" value="1"/>
</dbReference>
<accession>I7ZGG0</accession>
<evidence type="ECO:0000259" key="6">
    <source>
        <dbReference type="Pfam" id="PF02826"/>
    </source>
</evidence>
<dbReference type="PANTHER" id="PTHR43026:SF1">
    <property type="entry name" value="2-HYDROXYACID DEHYDROGENASE HOMOLOG 1-RELATED"/>
    <property type="match status" value="1"/>
</dbReference>
<dbReference type="InterPro" id="IPR036291">
    <property type="entry name" value="NAD(P)-bd_dom_sf"/>
</dbReference>
<dbReference type="AlphaFoldDB" id="I7ZGG0"/>
<proteinExistence type="inferred from homology"/>
<dbReference type="Proteomes" id="UP000003704">
    <property type="component" value="Unassembled WGS sequence"/>
</dbReference>
<dbReference type="SUPFAM" id="SSF51735">
    <property type="entry name" value="NAD(P)-binding Rossmann-fold domains"/>
    <property type="match status" value="1"/>
</dbReference>
<dbReference type="PANTHER" id="PTHR43026">
    <property type="entry name" value="2-HYDROXYACID DEHYDROGENASE HOMOLOG 1-RELATED"/>
    <property type="match status" value="1"/>
</dbReference>
<feature type="domain" description="D-isomer specific 2-hydroxyacid dehydrogenase NAD-binding" evidence="6">
    <location>
        <begin position="110"/>
        <end position="298"/>
    </location>
</feature>
<evidence type="ECO:0000313" key="8">
    <source>
        <dbReference type="Proteomes" id="UP000003704"/>
    </source>
</evidence>
<dbReference type="PATRIC" id="fig|1172194.4.peg.1056"/>
<organism evidence="7 8">
    <name type="scientific">Hydrocarboniphaga effusa AP103</name>
    <dbReference type="NCBI Taxonomy" id="1172194"/>
    <lineage>
        <taxon>Bacteria</taxon>
        <taxon>Pseudomonadati</taxon>
        <taxon>Pseudomonadota</taxon>
        <taxon>Gammaproteobacteria</taxon>
        <taxon>Nevskiales</taxon>
        <taxon>Nevskiaceae</taxon>
        <taxon>Hydrocarboniphaga</taxon>
    </lineage>
</organism>
<keyword evidence="8" id="KW-1185">Reference proteome</keyword>
<evidence type="ECO:0000256" key="3">
    <source>
        <dbReference type="ARBA" id="ARBA00023027"/>
    </source>
</evidence>
<comment type="caution">
    <text evidence="7">The sequence shown here is derived from an EMBL/GenBank/DDBJ whole genome shotgun (WGS) entry which is preliminary data.</text>
</comment>
<reference evidence="7 8" key="1">
    <citation type="journal article" date="2012" name="J. Bacteriol.">
        <title>Genome Sequence of n-Alkane-Degrading Hydrocarboniphaga effusa Strain AP103T (ATCC BAA-332T).</title>
        <authorList>
            <person name="Chang H.K."/>
            <person name="Zylstra G.J."/>
            <person name="Chae J.C."/>
        </authorList>
    </citation>
    <scope>NUCLEOTIDE SEQUENCE [LARGE SCALE GENOMIC DNA]</scope>
    <source>
        <strain evidence="7 8">AP103</strain>
    </source>
</reference>
<dbReference type="Pfam" id="PF02826">
    <property type="entry name" value="2-Hacid_dh_C"/>
    <property type="match status" value="1"/>
</dbReference>
<dbReference type="InterPro" id="IPR058205">
    <property type="entry name" value="D-LDH-like"/>
</dbReference>
<evidence type="ECO:0000256" key="4">
    <source>
        <dbReference type="RuleBase" id="RU003719"/>
    </source>
</evidence>
<dbReference type="InterPro" id="IPR029752">
    <property type="entry name" value="D-isomer_DH_CS1"/>
</dbReference>
<evidence type="ECO:0000256" key="1">
    <source>
        <dbReference type="ARBA" id="ARBA00005854"/>
    </source>
</evidence>
<dbReference type="EMBL" id="AKGD01000001">
    <property type="protein sequence ID" value="EIT70964.1"/>
    <property type="molecule type" value="Genomic_DNA"/>
</dbReference>
<comment type="similarity">
    <text evidence="1 4">Belongs to the D-isomer specific 2-hydroxyacid dehydrogenase family.</text>
</comment>
<dbReference type="SUPFAM" id="SSF52283">
    <property type="entry name" value="Formate/glycerate dehydrogenase catalytic domain-like"/>
    <property type="match status" value="1"/>
</dbReference>
<dbReference type="RefSeq" id="WP_007184056.1">
    <property type="nucleotide sequence ID" value="NZ_AKGD01000001.1"/>
</dbReference>
<dbReference type="InterPro" id="IPR029753">
    <property type="entry name" value="D-isomer_DH_CS"/>
</dbReference>
<evidence type="ECO:0000256" key="2">
    <source>
        <dbReference type="ARBA" id="ARBA00023002"/>
    </source>
</evidence>
<dbReference type="GO" id="GO:0008720">
    <property type="term" value="F:D-lactate dehydrogenase (NAD+) activity"/>
    <property type="evidence" value="ECO:0007669"/>
    <property type="project" value="TreeGrafter"/>
</dbReference>
<dbReference type="CDD" id="cd12183">
    <property type="entry name" value="LDH_like_2"/>
    <property type="match status" value="1"/>
</dbReference>
<sequence length="341" mass="36799">MRVIVYSAHRHDIRDLSAANSAQAHAFEFFEARLGVDTARLAEGFDAVCTFVNDSLDAVVLGKLAKAGIRLVALRCAGYNQVDLDAAQRLGLCVLRVPAYSPHAVAEHAVGLVLTLNRHLHRAYNRTRENDFRLDGLEGFDLFGKTVGVIGVGRIGAVFARIMLGFGCRVLVHDAFTVPADLLQLGARQSPLAELLAQSDIVSLHCPLTPQTHHLIDASALSTMKPGVMLINTSRGGLLDTTAVIAALKEGRVGFLGLDVYEQEGDLFFEDLSSTIVADDVFQRLLTFPNVVVTGHQAFFTREALAAIATTTIANLDDFAAGRATTSPNRVDLGLVRRATR</sequence>
<dbReference type="InterPro" id="IPR006140">
    <property type="entry name" value="D-isomer_DH_NAD-bd"/>
</dbReference>
<evidence type="ECO:0000313" key="7">
    <source>
        <dbReference type="EMBL" id="EIT70964.1"/>
    </source>
</evidence>
<keyword evidence="2 4" id="KW-0560">Oxidoreductase</keyword>
<dbReference type="Gene3D" id="3.40.50.720">
    <property type="entry name" value="NAD(P)-binding Rossmann-like Domain"/>
    <property type="match status" value="2"/>
</dbReference>
<dbReference type="GO" id="GO:0051287">
    <property type="term" value="F:NAD binding"/>
    <property type="evidence" value="ECO:0007669"/>
    <property type="project" value="InterPro"/>
</dbReference>
<feature type="domain" description="D-isomer specific 2-hydroxyacid dehydrogenase catalytic" evidence="5">
    <location>
        <begin position="17"/>
        <end position="327"/>
    </location>
</feature>
<name>I7ZGG0_9GAMM</name>
<evidence type="ECO:0000259" key="5">
    <source>
        <dbReference type="Pfam" id="PF00389"/>
    </source>
</evidence>
<dbReference type="Pfam" id="PF00389">
    <property type="entry name" value="2-Hacid_dh"/>
    <property type="match status" value="1"/>
</dbReference>